<keyword evidence="1" id="KW-1133">Transmembrane helix</keyword>
<comment type="caution">
    <text evidence="2">The sequence shown here is derived from an EMBL/GenBank/DDBJ whole genome shotgun (WGS) entry which is preliminary data.</text>
</comment>
<evidence type="ECO:0000313" key="2">
    <source>
        <dbReference type="EMBL" id="KAJ5166215.1"/>
    </source>
</evidence>
<dbReference type="SUPFAM" id="SSF53474">
    <property type="entry name" value="alpha/beta-Hydrolases"/>
    <property type="match status" value="1"/>
</dbReference>
<evidence type="ECO:0000256" key="1">
    <source>
        <dbReference type="SAM" id="Phobius"/>
    </source>
</evidence>
<keyword evidence="3" id="KW-1185">Reference proteome</keyword>
<accession>A0A9W9I1I8</accession>
<gene>
    <name evidence="2" type="ORF">N7482_004996</name>
</gene>
<keyword evidence="1" id="KW-0812">Transmembrane</keyword>
<dbReference type="EMBL" id="JAPQKN010000003">
    <property type="protein sequence ID" value="KAJ5166215.1"/>
    <property type="molecule type" value="Genomic_DNA"/>
</dbReference>
<proteinExistence type="predicted"/>
<name>A0A9W9I1I8_9EURO</name>
<dbReference type="InterPro" id="IPR029058">
    <property type="entry name" value="AB_hydrolase_fold"/>
</dbReference>
<sequence length="512" mass="59468">MSRDTFSALALTQIFVLWIRSITPLSVFYCVAWILNYLPKHWAAKLLGLYALAETCFYFLVFLPRNRALQQDAIHPDTDRESRQELVRKCIENIPNPERFISLWNRGTPPSQVHRENFKEWLCWAYFNKSTWDDHEDEELNNYVQKFETLLGYLLPEGRDPSKSLRVSLDPGNIYHRPLVYYVLGIGGADLVTYLFMRYHGYQHYALSRWCLSFPFRPQTIFSQHRSTAKHLSYWYRPHTSKDSLPIMYIHGIGILYTYMRLFGELSRALDADSLTQTNGSTGVIVFEVLPISLRMTHPALLKSALCAEILSVLDRHKWDKFVLMATSFSSVISSQMLHDTLLAPRIGPIIFTDPVPFLLHLPDITYNFTQRKPKTACQLQLYYFASRDMGAAHTLGRRFFWNESILWKENILGQGRRVSVILCEKDIVVDTTAVGHYLTRSDGVRATDDWECDDDSWKRRGWEGGELDVLWMDGLHHAELLNTKRDRQILIDIALNYATGAEEPIRERGNL</sequence>
<keyword evidence="1" id="KW-0472">Membrane</keyword>
<dbReference type="AlphaFoldDB" id="A0A9W9I1I8"/>
<dbReference type="GO" id="GO:0017000">
    <property type="term" value="P:antibiotic biosynthetic process"/>
    <property type="evidence" value="ECO:0007669"/>
    <property type="project" value="UniProtKB-ARBA"/>
</dbReference>
<dbReference type="Proteomes" id="UP001149163">
    <property type="component" value="Unassembled WGS sequence"/>
</dbReference>
<evidence type="ECO:0000313" key="3">
    <source>
        <dbReference type="Proteomes" id="UP001149163"/>
    </source>
</evidence>
<reference evidence="2" key="2">
    <citation type="journal article" date="2023" name="IMA Fungus">
        <title>Comparative genomic study of the Penicillium genus elucidates a diverse pangenome and 15 lateral gene transfer events.</title>
        <authorList>
            <person name="Petersen C."/>
            <person name="Sorensen T."/>
            <person name="Nielsen M.R."/>
            <person name="Sondergaard T.E."/>
            <person name="Sorensen J.L."/>
            <person name="Fitzpatrick D.A."/>
            <person name="Frisvad J.C."/>
            <person name="Nielsen K.L."/>
        </authorList>
    </citation>
    <scope>NUCLEOTIDE SEQUENCE</scope>
    <source>
        <strain evidence="2">IBT 26290</strain>
    </source>
</reference>
<dbReference type="PANTHER" id="PTHR37471:SF1">
    <property type="entry name" value="AB HYDROLASE-1 DOMAIN-CONTAINING PROTEIN"/>
    <property type="match status" value="1"/>
</dbReference>
<dbReference type="GO" id="GO:0072330">
    <property type="term" value="P:monocarboxylic acid biosynthetic process"/>
    <property type="evidence" value="ECO:0007669"/>
    <property type="project" value="UniProtKB-ARBA"/>
</dbReference>
<dbReference type="GeneID" id="81426297"/>
<organism evidence="2 3">
    <name type="scientific">Penicillium canariense</name>
    <dbReference type="NCBI Taxonomy" id="189055"/>
    <lineage>
        <taxon>Eukaryota</taxon>
        <taxon>Fungi</taxon>
        <taxon>Dikarya</taxon>
        <taxon>Ascomycota</taxon>
        <taxon>Pezizomycotina</taxon>
        <taxon>Eurotiomycetes</taxon>
        <taxon>Eurotiomycetidae</taxon>
        <taxon>Eurotiales</taxon>
        <taxon>Aspergillaceae</taxon>
        <taxon>Penicillium</taxon>
    </lineage>
</organism>
<feature type="transmembrane region" description="Helical" evidence="1">
    <location>
        <begin position="12"/>
        <end position="36"/>
    </location>
</feature>
<protein>
    <submittedName>
        <fullName evidence="2">Uncharacterized protein</fullName>
    </submittedName>
</protein>
<feature type="transmembrane region" description="Helical" evidence="1">
    <location>
        <begin position="42"/>
        <end position="63"/>
    </location>
</feature>
<dbReference type="RefSeq" id="XP_056542676.1">
    <property type="nucleotide sequence ID" value="XM_056687121.1"/>
</dbReference>
<reference evidence="2" key="1">
    <citation type="submission" date="2022-11" db="EMBL/GenBank/DDBJ databases">
        <authorList>
            <person name="Petersen C."/>
        </authorList>
    </citation>
    <scope>NUCLEOTIDE SEQUENCE</scope>
    <source>
        <strain evidence="2">IBT 26290</strain>
    </source>
</reference>
<dbReference type="PANTHER" id="PTHR37471">
    <property type="entry name" value="UNNAMED PRODUCT"/>
    <property type="match status" value="1"/>
</dbReference>
<dbReference type="OrthoDB" id="6431331at2759"/>